<evidence type="ECO:0000256" key="1">
    <source>
        <dbReference type="ARBA" id="ARBA00022527"/>
    </source>
</evidence>
<keyword evidence="5" id="KW-0067">ATP-binding</keyword>
<proteinExistence type="predicted"/>
<keyword evidence="2" id="KW-0808">Transferase</keyword>
<dbReference type="Pfam" id="PF00069">
    <property type="entry name" value="Pkinase"/>
    <property type="match status" value="1"/>
</dbReference>
<reference evidence="8" key="1">
    <citation type="submission" date="2023-10" db="EMBL/GenBank/DDBJ databases">
        <authorList>
            <person name="Chen Y."/>
            <person name="Shah S."/>
            <person name="Dougan E. K."/>
            <person name="Thang M."/>
            <person name="Chan C."/>
        </authorList>
    </citation>
    <scope>NUCLEOTIDE SEQUENCE [LARGE SCALE GENOMIC DNA]</scope>
</reference>
<dbReference type="InterPro" id="IPR011009">
    <property type="entry name" value="Kinase-like_dom_sf"/>
</dbReference>
<dbReference type="SUPFAM" id="SSF56112">
    <property type="entry name" value="Protein kinase-like (PK-like)"/>
    <property type="match status" value="1"/>
</dbReference>
<name>A0ABN9R8Y8_9DINO</name>
<organism evidence="8 9">
    <name type="scientific">Prorocentrum cordatum</name>
    <dbReference type="NCBI Taxonomy" id="2364126"/>
    <lineage>
        <taxon>Eukaryota</taxon>
        <taxon>Sar</taxon>
        <taxon>Alveolata</taxon>
        <taxon>Dinophyceae</taxon>
        <taxon>Prorocentrales</taxon>
        <taxon>Prorocentraceae</taxon>
        <taxon>Prorocentrum</taxon>
    </lineage>
</organism>
<gene>
    <name evidence="8" type="ORF">PCOR1329_LOCUS18140</name>
</gene>
<feature type="domain" description="Protein kinase" evidence="7">
    <location>
        <begin position="1"/>
        <end position="104"/>
    </location>
</feature>
<feature type="region of interest" description="Disordered" evidence="6">
    <location>
        <begin position="127"/>
        <end position="210"/>
    </location>
</feature>
<dbReference type="PANTHER" id="PTHR24353">
    <property type="entry name" value="CYCLIC NUCLEOTIDE-DEPENDENT PROTEIN KINASE"/>
    <property type="match status" value="1"/>
</dbReference>
<accession>A0ABN9R8Y8</accession>
<keyword evidence="3" id="KW-0547">Nucleotide-binding</keyword>
<dbReference type="PROSITE" id="PS50011">
    <property type="entry name" value="PROTEIN_KINASE_DOM"/>
    <property type="match status" value="1"/>
</dbReference>
<dbReference type="Gene3D" id="1.10.510.10">
    <property type="entry name" value="Transferase(Phosphotransferase) domain 1"/>
    <property type="match status" value="1"/>
</dbReference>
<evidence type="ECO:0000256" key="6">
    <source>
        <dbReference type="SAM" id="MobiDB-lite"/>
    </source>
</evidence>
<dbReference type="InterPro" id="IPR000719">
    <property type="entry name" value="Prot_kinase_dom"/>
</dbReference>
<evidence type="ECO:0000313" key="8">
    <source>
        <dbReference type="EMBL" id="CAK0814565.1"/>
    </source>
</evidence>
<evidence type="ECO:0000256" key="5">
    <source>
        <dbReference type="ARBA" id="ARBA00022840"/>
    </source>
</evidence>
<feature type="compositionally biased region" description="Low complexity" evidence="6">
    <location>
        <begin position="195"/>
        <end position="210"/>
    </location>
</feature>
<protein>
    <recommendedName>
        <fullName evidence="7">Protein kinase domain-containing protein</fullName>
    </recommendedName>
</protein>
<keyword evidence="4" id="KW-0418">Kinase</keyword>
<keyword evidence="1" id="KW-0723">Serine/threonine-protein kinase</keyword>
<comment type="caution">
    <text evidence="8">The sequence shown here is derived from an EMBL/GenBank/DDBJ whole genome shotgun (WGS) entry which is preliminary data.</text>
</comment>
<evidence type="ECO:0000259" key="7">
    <source>
        <dbReference type="PROSITE" id="PS50011"/>
    </source>
</evidence>
<evidence type="ECO:0000313" key="9">
    <source>
        <dbReference type="Proteomes" id="UP001189429"/>
    </source>
</evidence>
<dbReference type="Proteomes" id="UP001189429">
    <property type="component" value="Unassembled WGS sequence"/>
</dbReference>
<dbReference type="EMBL" id="CAUYUJ010005679">
    <property type="protein sequence ID" value="CAK0814565.1"/>
    <property type="molecule type" value="Genomic_DNA"/>
</dbReference>
<dbReference type="PANTHER" id="PTHR24353:SF147">
    <property type="entry name" value="CGMP-DEPENDENT SERINE_THREONIN PROTEIN KINASE-RELATED"/>
    <property type="match status" value="1"/>
</dbReference>
<evidence type="ECO:0000256" key="3">
    <source>
        <dbReference type="ARBA" id="ARBA00022741"/>
    </source>
</evidence>
<sequence>MTFCGTPTYLAPEVIRGTGYTHSADWWSLGVLIYELLCGTTPFEAISEMKIWRKVVAGVENTSFPEACQGDPGDLIRALLRSEPSQRMPVLPAGLAELQGHRWYRGFDWDLFRDRALRAPYKPKERDLDQGFSAAERAAPPADEPYSDDGSEWDRNFATVDDDGASNGSPHGDHGFHPLQKLFRRGSTMSRDRAGSASSWAALLGAKDSS</sequence>
<evidence type="ECO:0000256" key="4">
    <source>
        <dbReference type="ARBA" id="ARBA00022777"/>
    </source>
</evidence>
<evidence type="ECO:0000256" key="2">
    <source>
        <dbReference type="ARBA" id="ARBA00022679"/>
    </source>
</evidence>
<keyword evidence="9" id="KW-1185">Reference proteome</keyword>